<sequence length="550" mass="60334" precursor="true">MIVNKVVKALITSGLFLSFTSYAQTSLISNVSGYSVNDGVLTPFSAIAFEGDKVLKLYGKDEPLPKKESIVYIDGEGQTMLPGLIDAHGHVLSYGLSLMRAQLRGAESESEAVKRVKLFRDAQPELNWVQGRGWNQVLWPSKSFPSAKSLDKIFPDTPVWLIRIDGHAGWANSAAMTLSNINAQTQSPEGGEIIRDASGQPTGVFIDKAMSLISQNIPSLTQTEQRAVLKLSMKELSKLGLTSVHDAGVGNDTLEAYLSLAKADEMPIRIYGMLDADDRHFSELMKQGPIRLPEHKLDIASVKISADGALGSRGAALIEDYSDQEGNNGLLLYPEGEMAKVMKLAMESGFQVNTHAIGDQANKLVLDNYQDLIKETNTGELRHRVEHAQVLRLEDIPRFAKLNVIASMQATHATSDKNMALDRLGSERIKGAYAWRRLLESGAVIAAGSDFPIESANPFFGLHASVTRQDQQNRPENGWYSSQSMTLTQALNSFTQGAAYAAHQESLIGQLKPGMKADFILVDQDIFAIPASELWQTQVNQTWIDGKRIY</sequence>
<dbReference type="Gene3D" id="2.30.40.10">
    <property type="entry name" value="Urease, subunit C, domain 1"/>
    <property type="match status" value="1"/>
</dbReference>
<dbReference type="Pfam" id="PF07969">
    <property type="entry name" value="Amidohydro_3"/>
    <property type="match status" value="1"/>
</dbReference>
<feature type="chain" id="PRO_5002767567" evidence="1">
    <location>
        <begin position="24"/>
        <end position="550"/>
    </location>
</feature>
<dbReference type="STRING" id="392500.Swoo_3406"/>
<proteinExistence type="predicted"/>
<evidence type="ECO:0000256" key="1">
    <source>
        <dbReference type="SAM" id="SignalP"/>
    </source>
</evidence>
<dbReference type="GO" id="GO:0016810">
    <property type="term" value="F:hydrolase activity, acting on carbon-nitrogen (but not peptide) bonds"/>
    <property type="evidence" value="ECO:0007669"/>
    <property type="project" value="InterPro"/>
</dbReference>
<dbReference type="InterPro" id="IPR013108">
    <property type="entry name" value="Amidohydro_3"/>
</dbReference>
<dbReference type="Proteomes" id="UP000002168">
    <property type="component" value="Chromosome"/>
</dbReference>
<keyword evidence="1" id="KW-0732">Signal</keyword>
<dbReference type="CDD" id="cd01300">
    <property type="entry name" value="YtcJ_like"/>
    <property type="match status" value="1"/>
</dbReference>
<dbReference type="SUPFAM" id="SSF51556">
    <property type="entry name" value="Metallo-dependent hydrolases"/>
    <property type="match status" value="1"/>
</dbReference>
<dbReference type="KEGG" id="swd:Swoo_3406"/>
<dbReference type="InterPro" id="IPR033932">
    <property type="entry name" value="YtcJ-like"/>
</dbReference>
<reference evidence="3 4" key="1">
    <citation type="submission" date="2008-02" db="EMBL/GenBank/DDBJ databases">
        <title>Complete sequence of Shewanella woodyi ATCC 51908.</title>
        <authorList>
            <consortium name="US DOE Joint Genome Institute"/>
            <person name="Copeland A."/>
            <person name="Lucas S."/>
            <person name="Lapidus A."/>
            <person name="Glavina del Rio T."/>
            <person name="Dalin E."/>
            <person name="Tice H."/>
            <person name="Bruce D."/>
            <person name="Goodwin L."/>
            <person name="Pitluck S."/>
            <person name="Sims D."/>
            <person name="Brettin T."/>
            <person name="Detter J.C."/>
            <person name="Han C."/>
            <person name="Kuske C.R."/>
            <person name="Schmutz J."/>
            <person name="Larimer F."/>
            <person name="Land M."/>
            <person name="Hauser L."/>
            <person name="Kyrpides N."/>
            <person name="Lykidis A."/>
            <person name="Zhao J.-S."/>
            <person name="Richardson P."/>
        </authorList>
    </citation>
    <scope>NUCLEOTIDE SEQUENCE [LARGE SCALE GENOMIC DNA]</scope>
    <source>
        <strain evidence="4">ATCC 51908 / MS32</strain>
    </source>
</reference>
<dbReference type="InterPro" id="IPR032466">
    <property type="entry name" value="Metal_Hydrolase"/>
</dbReference>
<dbReference type="eggNOG" id="COG1574">
    <property type="taxonomic scope" value="Bacteria"/>
</dbReference>
<feature type="signal peptide" evidence="1">
    <location>
        <begin position="1"/>
        <end position="23"/>
    </location>
</feature>
<feature type="domain" description="Amidohydrolase 3" evidence="2">
    <location>
        <begin position="73"/>
        <end position="550"/>
    </location>
</feature>
<dbReference type="EMBL" id="CP000961">
    <property type="protein sequence ID" value="ACA87674.1"/>
    <property type="molecule type" value="Genomic_DNA"/>
</dbReference>
<dbReference type="RefSeq" id="WP_012326009.1">
    <property type="nucleotide sequence ID" value="NC_010506.1"/>
</dbReference>
<evidence type="ECO:0000313" key="3">
    <source>
        <dbReference type="EMBL" id="ACA87674.1"/>
    </source>
</evidence>
<dbReference type="InterPro" id="IPR011059">
    <property type="entry name" value="Metal-dep_hydrolase_composite"/>
</dbReference>
<dbReference type="HOGENOM" id="CLU_009942_1_0_6"/>
<evidence type="ECO:0000313" key="4">
    <source>
        <dbReference type="Proteomes" id="UP000002168"/>
    </source>
</evidence>
<dbReference type="SUPFAM" id="SSF51338">
    <property type="entry name" value="Composite domain of metallo-dependent hydrolases"/>
    <property type="match status" value="1"/>
</dbReference>
<dbReference type="Gene3D" id="3.20.20.140">
    <property type="entry name" value="Metal-dependent hydrolases"/>
    <property type="match status" value="1"/>
</dbReference>
<dbReference type="AlphaFoldDB" id="B1KQR8"/>
<organism evidence="3 4">
    <name type="scientific">Shewanella woodyi (strain ATCC 51908 / MS32)</name>
    <dbReference type="NCBI Taxonomy" id="392500"/>
    <lineage>
        <taxon>Bacteria</taxon>
        <taxon>Pseudomonadati</taxon>
        <taxon>Pseudomonadota</taxon>
        <taxon>Gammaproteobacteria</taxon>
        <taxon>Alteromonadales</taxon>
        <taxon>Shewanellaceae</taxon>
        <taxon>Shewanella</taxon>
    </lineage>
</organism>
<keyword evidence="4" id="KW-1185">Reference proteome</keyword>
<name>B1KQR8_SHEWM</name>
<dbReference type="Gene3D" id="3.10.310.70">
    <property type="match status" value="1"/>
</dbReference>
<evidence type="ECO:0000259" key="2">
    <source>
        <dbReference type="Pfam" id="PF07969"/>
    </source>
</evidence>
<dbReference type="PANTHER" id="PTHR22642:SF2">
    <property type="entry name" value="PROTEIN LONG AFTER FAR-RED 3"/>
    <property type="match status" value="1"/>
</dbReference>
<protein>
    <submittedName>
        <fullName evidence="3">Amidohydrolase 3</fullName>
    </submittedName>
</protein>
<gene>
    <name evidence="3" type="ordered locus">Swoo_3406</name>
</gene>
<dbReference type="PANTHER" id="PTHR22642">
    <property type="entry name" value="IMIDAZOLONEPROPIONASE"/>
    <property type="match status" value="1"/>
</dbReference>
<accession>B1KQR8</accession>
<keyword evidence="3" id="KW-0378">Hydrolase</keyword>